<dbReference type="CDD" id="cd02012">
    <property type="entry name" value="TPP_TK"/>
    <property type="match status" value="1"/>
</dbReference>
<dbReference type="Gene3D" id="3.40.50.970">
    <property type="match status" value="1"/>
</dbReference>
<gene>
    <name evidence="5" type="ORF">DS742_22440</name>
</gene>
<dbReference type="PANTHER" id="PTHR47514">
    <property type="entry name" value="TRANSKETOLASE N-TERMINAL SECTION-RELATED"/>
    <property type="match status" value="1"/>
</dbReference>
<dbReference type="EMBL" id="QOHO01000075">
    <property type="protein sequence ID" value="RFZ76692.1"/>
    <property type="molecule type" value="Genomic_DNA"/>
</dbReference>
<dbReference type="Proteomes" id="UP000260680">
    <property type="component" value="Unassembled WGS sequence"/>
</dbReference>
<evidence type="ECO:0000256" key="1">
    <source>
        <dbReference type="ARBA" id="ARBA00001964"/>
    </source>
</evidence>
<accession>A0A3E2N6V5</accession>
<dbReference type="AlphaFoldDB" id="A0A3E2N6V5"/>
<comment type="cofactor">
    <cofactor evidence="1">
        <name>thiamine diphosphate</name>
        <dbReference type="ChEBI" id="CHEBI:58937"/>
    </cofactor>
</comment>
<keyword evidence="3" id="KW-0786">Thiamine pyrophosphate</keyword>
<evidence type="ECO:0000313" key="6">
    <source>
        <dbReference type="Proteomes" id="UP000260680"/>
    </source>
</evidence>
<evidence type="ECO:0000259" key="4">
    <source>
        <dbReference type="Pfam" id="PF00456"/>
    </source>
</evidence>
<dbReference type="InterPro" id="IPR005474">
    <property type="entry name" value="Transketolase_N"/>
</dbReference>
<reference evidence="5 6" key="1">
    <citation type="submission" date="2018-07" db="EMBL/GenBank/DDBJ databases">
        <title>New species, Clostridium PI-S10-A1B.</title>
        <authorList>
            <person name="Krishna G."/>
            <person name="Summeta K."/>
            <person name="Shikha S."/>
            <person name="Prabhu P.B."/>
            <person name="Suresh K."/>
        </authorList>
    </citation>
    <scope>NUCLEOTIDE SEQUENCE [LARGE SCALE GENOMIC DNA]</scope>
    <source>
        <strain evidence="5 6">PI-S10-A1B</strain>
    </source>
</reference>
<evidence type="ECO:0000313" key="5">
    <source>
        <dbReference type="EMBL" id="RFZ76692.1"/>
    </source>
</evidence>
<organism evidence="5 6">
    <name type="scientific">Lacrimispora amygdalina</name>
    <dbReference type="NCBI Taxonomy" id="253257"/>
    <lineage>
        <taxon>Bacteria</taxon>
        <taxon>Bacillati</taxon>
        <taxon>Bacillota</taxon>
        <taxon>Clostridia</taxon>
        <taxon>Lachnospirales</taxon>
        <taxon>Lachnospiraceae</taxon>
        <taxon>Lacrimispora</taxon>
    </lineage>
</organism>
<dbReference type="RefSeq" id="WP_117419194.1">
    <property type="nucleotide sequence ID" value="NZ_QOHO01000075.1"/>
</dbReference>
<evidence type="ECO:0000256" key="2">
    <source>
        <dbReference type="ARBA" id="ARBA00007131"/>
    </source>
</evidence>
<dbReference type="SUPFAM" id="SSF52518">
    <property type="entry name" value="Thiamin diphosphate-binding fold (THDP-binding)"/>
    <property type="match status" value="1"/>
</dbReference>
<sequence>MDRLTRKAYELRRDVIEEVYRSKAGHIGGDLSVIDILTVLYFEVMNVSPQNWKNDDRDRFLLSKGHCTDALYITLGDRGFFDKQIAIDTFSRFGSEFIGHPTMDVPGIEMNSGSLGHGLSLGVGMALAARMDGRSYRTYVVLGDGEMAEGSNYEAMMAAGHYGLDQLCATVDLNGLQISGTTDETMKSNDLGKKFRAFGWNVIEVENGNDCLQLLAAYKEAERKKGCPSVILAHTTKGKGVSFMENQKKWHHGVMTEEQYQKAVKELEGVLA</sequence>
<name>A0A3E2N6V5_9FIRM</name>
<comment type="caution">
    <text evidence="5">The sequence shown here is derived from an EMBL/GenBank/DDBJ whole genome shotgun (WGS) entry which is preliminary data.</text>
</comment>
<evidence type="ECO:0000256" key="3">
    <source>
        <dbReference type="ARBA" id="ARBA00023052"/>
    </source>
</evidence>
<dbReference type="PANTHER" id="PTHR47514:SF1">
    <property type="entry name" value="TRANSKETOLASE N-TERMINAL SECTION-RELATED"/>
    <property type="match status" value="1"/>
</dbReference>
<protein>
    <submittedName>
        <fullName evidence="5">Transketolase</fullName>
    </submittedName>
</protein>
<comment type="similarity">
    <text evidence="2">Belongs to the transketolase family.</text>
</comment>
<dbReference type="OrthoDB" id="8732661at2"/>
<feature type="domain" description="Transketolase N-terminal" evidence="4">
    <location>
        <begin position="11"/>
        <end position="263"/>
    </location>
</feature>
<dbReference type="Pfam" id="PF00456">
    <property type="entry name" value="Transketolase_N"/>
    <property type="match status" value="1"/>
</dbReference>
<proteinExistence type="inferred from homology"/>
<dbReference type="InterPro" id="IPR029061">
    <property type="entry name" value="THDP-binding"/>
</dbReference>